<organism evidence="1 2">
    <name type="scientific">Coniella lustricola</name>
    <dbReference type="NCBI Taxonomy" id="2025994"/>
    <lineage>
        <taxon>Eukaryota</taxon>
        <taxon>Fungi</taxon>
        <taxon>Dikarya</taxon>
        <taxon>Ascomycota</taxon>
        <taxon>Pezizomycotina</taxon>
        <taxon>Sordariomycetes</taxon>
        <taxon>Sordariomycetidae</taxon>
        <taxon>Diaporthales</taxon>
        <taxon>Schizoparmaceae</taxon>
        <taxon>Coniella</taxon>
    </lineage>
</organism>
<protein>
    <submittedName>
        <fullName evidence="1">Uncharacterized protein</fullName>
    </submittedName>
</protein>
<dbReference type="AlphaFoldDB" id="A0A2T3ALS3"/>
<sequence>MVEETHHLLTRARKGFEKKSLQPQIYYRMPSLFLHLSSMYSSLENEYPQPGSTHLIAPKRPRYDEYTFTQRKSHKRIFVEKISKKAQPINTRKIHEKSTLSLLMDQGEQDESSTRNIRYCDFGVSVSLQIIRLILVLFESPPANGTSLPSQPSTNCRGTSGKTLLFCV</sequence>
<evidence type="ECO:0000313" key="1">
    <source>
        <dbReference type="EMBL" id="PSS03221.1"/>
    </source>
</evidence>
<gene>
    <name evidence="1" type="ORF">BD289DRAFT_219004</name>
</gene>
<evidence type="ECO:0000313" key="2">
    <source>
        <dbReference type="Proteomes" id="UP000241462"/>
    </source>
</evidence>
<dbReference type="InParanoid" id="A0A2T3ALS3"/>
<name>A0A2T3ALS3_9PEZI</name>
<proteinExistence type="predicted"/>
<dbReference type="Proteomes" id="UP000241462">
    <property type="component" value="Unassembled WGS sequence"/>
</dbReference>
<keyword evidence="2" id="KW-1185">Reference proteome</keyword>
<accession>A0A2T3ALS3</accession>
<reference evidence="1 2" key="1">
    <citation type="journal article" date="2018" name="Mycol. Prog.">
        <title>Coniella lustricola, a new species from submerged detritus.</title>
        <authorList>
            <person name="Raudabaugh D.B."/>
            <person name="Iturriaga T."/>
            <person name="Carver A."/>
            <person name="Mondo S."/>
            <person name="Pangilinan J."/>
            <person name="Lipzen A."/>
            <person name="He G."/>
            <person name="Amirebrahimi M."/>
            <person name="Grigoriev I.V."/>
            <person name="Miller A.N."/>
        </authorList>
    </citation>
    <scope>NUCLEOTIDE SEQUENCE [LARGE SCALE GENOMIC DNA]</scope>
    <source>
        <strain evidence="1 2">B22-T-1</strain>
    </source>
</reference>
<dbReference type="EMBL" id="KZ678376">
    <property type="protein sequence ID" value="PSS03221.1"/>
    <property type="molecule type" value="Genomic_DNA"/>
</dbReference>